<gene>
    <name evidence="1" type="ORF">JK634_17700</name>
</gene>
<accession>A0A937FGP9</accession>
<reference evidence="1" key="1">
    <citation type="submission" date="2021-01" db="EMBL/GenBank/DDBJ databases">
        <title>Genome public.</title>
        <authorList>
            <person name="Liu C."/>
            <person name="Sun Q."/>
        </authorList>
    </citation>
    <scope>NUCLEOTIDE SEQUENCE</scope>
    <source>
        <strain evidence="1">YIM B02565</strain>
    </source>
</reference>
<evidence type="ECO:0000313" key="2">
    <source>
        <dbReference type="Proteomes" id="UP000623681"/>
    </source>
</evidence>
<comment type="caution">
    <text evidence="1">The sequence shown here is derived from an EMBL/GenBank/DDBJ whole genome shotgun (WGS) entry which is preliminary data.</text>
</comment>
<dbReference type="EMBL" id="JAESWA010000027">
    <property type="protein sequence ID" value="MBL4933620.1"/>
    <property type="molecule type" value="Genomic_DNA"/>
</dbReference>
<organism evidence="1 2">
    <name type="scientific">Clostridium paridis</name>
    <dbReference type="NCBI Taxonomy" id="2803863"/>
    <lineage>
        <taxon>Bacteria</taxon>
        <taxon>Bacillati</taxon>
        <taxon>Bacillota</taxon>
        <taxon>Clostridia</taxon>
        <taxon>Eubacteriales</taxon>
        <taxon>Clostridiaceae</taxon>
        <taxon>Clostridium</taxon>
    </lineage>
</organism>
<sequence>MKKHPFMTTLLFILVIIISLIIYNNSLNTVNVPSNVIENIVKNDLEPTAGVKSFGGKVFCDYSIVISEEKYGEINVYLWLYSQELYVDSNQIKSGTGTIDPAVLHLKKENSTYALKDFYISTEAAGSDSMRKFPIRVRNKFKSNNYNFSYDTKLYDRAKEYFKI</sequence>
<dbReference type="RefSeq" id="WP_202769063.1">
    <property type="nucleotide sequence ID" value="NZ_JAESWA010000027.1"/>
</dbReference>
<dbReference type="AlphaFoldDB" id="A0A937FGP9"/>
<protein>
    <submittedName>
        <fullName evidence="1">Uncharacterized protein</fullName>
    </submittedName>
</protein>
<keyword evidence="2" id="KW-1185">Reference proteome</keyword>
<proteinExistence type="predicted"/>
<evidence type="ECO:0000313" key="1">
    <source>
        <dbReference type="EMBL" id="MBL4933620.1"/>
    </source>
</evidence>
<name>A0A937FGP9_9CLOT</name>
<dbReference type="Proteomes" id="UP000623681">
    <property type="component" value="Unassembled WGS sequence"/>
</dbReference>